<sequence>MSISPSPFPAAPLSSGLTNAACWSPTSHLLASTSRQSPSWLMDILQAQTMCNTSGYPVEEISFQTRAAIRKSAESLLRYLHVSDAQRQALEDIYCNSEQTVLNFDDSNQDKARDKLAELGSDRVGREDLSSRWSFTIAMQSTSMSKIESFARKIPHTPSLNARRVFISFLIPTLAALYTLRYWNVKTATYSEYPASLSIMKSAASLAILQLVKGATLTAIQRTNQEMISKKQYRGLRGDQSKANFHYIILSSDNITLYRKHALLYGIDIRLAPQYNIDNWINTPLGSLPTKIQAQIREAIFYYQAQAERGDQIKVCIATLEMDKAVMNERILMFIAMGIDENRKGLPIAIFLFSAPLGAQATHANYDREILYELLKSWKDHLEKKFSTAFTPTCIITDTDVCKQNALICLWANIILLLCKFHVTQCWTNSRKAKVTGKQEDVIKADIVKRLKSLEQRLLEMVKHEDAMLLIHQEQVYFRTLQTQKPGNKTIKGALLHIMYLLDNWMLEATWKSWSAYGRKQAAAVLAVEPEDVLTTTNHLERFNGILKGKEIGAWLHSGRCLCFNRRGYQDWLGARFREAAGGGDVFEMKKALQEERRARREAEKRYCYWEPDSLRDNGTKAILTSHAFRNTIRLGEDGNLIQGFCRSSSGDLIYTVELRRIGTGSCSCMEFSSRGGACKHLHALRHVAFFYLRQQNQAPFFFPSSEVEAMGAKRLASSAAVETVEDETDNIDNTDWTALQQAAADDTTLGDELDEKEGTASIGVEVVEDEDSGGDVGFTAEDQQEAINGQVTNSIKYHIASASKPLQGIKNLVSELAFLPQDETIEEFQDLIQDISNSFHALRLQHSPPSPTQTCTASNASSPSNSPPRQTTSMPTTPERGPALGYPTAW</sequence>
<dbReference type="AlphaFoldDB" id="A0A8H5GL97"/>
<reference evidence="4 5" key="1">
    <citation type="journal article" date="2020" name="ISME J.">
        <title>Uncovering the hidden diversity of litter-decomposition mechanisms in mushroom-forming fungi.</title>
        <authorList>
            <person name="Floudas D."/>
            <person name="Bentzer J."/>
            <person name="Ahren D."/>
            <person name="Johansson T."/>
            <person name="Persson P."/>
            <person name="Tunlid A."/>
        </authorList>
    </citation>
    <scope>NUCLEOTIDE SEQUENCE [LARGE SCALE GENOMIC DNA]</scope>
    <source>
        <strain evidence="4 5">CBS 291.85</strain>
    </source>
</reference>
<keyword evidence="1" id="KW-0862">Zinc</keyword>
<accession>A0A8H5GL97</accession>
<keyword evidence="1" id="KW-0479">Metal-binding</keyword>
<keyword evidence="5" id="KW-1185">Reference proteome</keyword>
<feature type="region of interest" description="Disordered" evidence="2">
    <location>
        <begin position="846"/>
        <end position="891"/>
    </location>
</feature>
<evidence type="ECO:0000313" key="5">
    <source>
        <dbReference type="Proteomes" id="UP000559256"/>
    </source>
</evidence>
<dbReference type="PROSITE" id="PS50966">
    <property type="entry name" value="ZF_SWIM"/>
    <property type="match status" value="1"/>
</dbReference>
<dbReference type="Proteomes" id="UP000559256">
    <property type="component" value="Unassembled WGS sequence"/>
</dbReference>
<dbReference type="InterPro" id="IPR007527">
    <property type="entry name" value="Znf_SWIM"/>
</dbReference>
<dbReference type="OrthoDB" id="2422225at2759"/>
<organism evidence="4 5">
    <name type="scientific">Tetrapyrgos nigripes</name>
    <dbReference type="NCBI Taxonomy" id="182062"/>
    <lineage>
        <taxon>Eukaryota</taxon>
        <taxon>Fungi</taxon>
        <taxon>Dikarya</taxon>
        <taxon>Basidiomycota</taxon>
        <taxon>Agaricomycotina</taxon>
        <taxon>Agaricomycetes</taxon>
        <taxon>Agaricomycetidae</taxon>
        <taxon>Agaricales</taxon>
        <taxon>Marasmiineae</taxon>
        <taxon>Marasmiaceae</taxon>
        <taxon>Tetrapyrgos</taxon>
    </lineage>
</organism>
<dbReference type="GO" id="GO:0008270">
    <property type="term" value="F:zinc ion binding"/>
    <property type="evidence" value="ECO:0007669"/>
    <property type="project" value="UniProtKB-KW"/>
</dbReference>
<gene>
    <name evidence="4" type="ORF">D9758_003847</name>
</gene>
<proteinExistence type="predicted"/>
<feature type="compositionally biased region" description="Low complexity" evidence="2">
    <location>
        <begin position="858"/>
        <end position="869"/>
    </location>
</feature>
<keyword evidence="1" id="KW-0863">Zinc-finger</keyword>
<protein>
    <recommendedName>
        <fullName evidence="3">SWIM-type domain-containing protein</fullName>
    </recommendedName>
</protein>
<name>A0A8H5GL97_9AGAR</name>
<comment type="caution">
    <text evidence="4">The sequence shown here is derived from an EMBL/GenBank/DDBJ whole genome shotgun (WGS) entry which is preliminary data.</text>
</comment>
<dbReference type="EMBL" id="JAACJM010000020">
    <property type="protein sequence ID" value="KAF5367007.1"/>
    <property type="molecule type" value="Genomic_DNA"/>
</dbReference>
<evidence type="ECO:0000256" key="1">
    <source>
        <dbReference type="PROSITE-ProRule" id="PRU00325"/>
    </source>
</evidence>
<evidence type="ECO:0000256" key="2">
    <source>
        <dbReference type="SAM" id="MobiDB-lite"/>
    </source>
</evidence>
<evidence type="ECO:0000259" key="3">
    <source>
        <dbReference type="PROSITE" id="PS50966"/>
    </source>
</evidence>
<feature type="domain" description="SWIM-type" evidence="3">
    <location>
        <begin position="655"/>
        <end position="690"/>
    </location>
</feature>
<evidence type="ECO:0000313" key="4">
    <source>
        <dbReference type="EMBL" id="KAF5367007.1"/>
    </source>
</evidence>